<dbReference type="Pfam" id="PF07876">
    <property type="entry name" value="Dabb"/>
    <property type="match status" value="1"/>
</dbReference>
<dbReference type="Proteomes" id="UP001318301">
    <property type="component" value="Unassembled WGS sequence"/>
</dbReference>
<dbReference type="InterPro" id="IPR013097">
    <property type="entry name" value="Dabb"/>
</dbReference>
<accession>A0ABX0F3C8</accession>
<dbReference type="Gene3D" id="3.30.70.100">
    <property type="match status" value="1"/>
</dbReference>
<gene>
    <name evidence="2" type="ORF">EWU23_07705</name>
</gene>
<organism evidence="2 3">
    <name type="scientific">Aquirufa beregesia</name>
    <dbReference type="NCBI Taxonomy" id="2516556"/>
    <lineage>
        <taxon>Bacteria</taxon>
        <taxon>Pseudomonadati</taxon>
        <taxon>Bacteroidota</taxon>
        <taxon>Cytophagia</taxon>
        <taxon>Cytophagales</taxon>
        <taxon>Flectobacillaceae</taxon>
        <taxon>Aquirufa</taxon>
    </lineage>
</organism>
<dbReference type="SMART" id="SM00886">
    <property type="entry name" value="Dabb"/>
    <property type="match status" value="1"/>
</dbReference>
<name>A0ABX0F3C8_9BACT</name>
<feature type="domain" description="Stress-response A/B barrel" evidence="1">
    <location>
        <begin position="12"/>
        <end position="108"/>
    </location>
</feature>
<reference evidence="2 3" key="1">
    <citation type="submission" date="2019-02" db="EMBL/GenBank/DDBJ databases">
        <title>Genome of a new Bacteroidetes strain.</title>
        <authorList>
            <person name="Pitt A."/>
        </authorList>
    </citation>
    <scope>NUCLEOTIDE SEQUENCE [LARGE SCALE GENOMIC DNA]</scope>
    <source>
        <strain evidence="2 3">50C-KIRBA</strain>
    </source>
</reference>
<sequence length="111" mass="13201">MNLFKHMETKYLLHHVFFWLNNPESVEDRNKLIEGLNTLKGIEAIKKIHIGVLASTEKREVVDTSWNVSELMFFESEVDQKIYQDHVIHQDFVKNYSHLWKKVVVFDAQDV</sequence>
<evidence type="ECO:0000313" key="2">
    <source>
        <dbReference type="EMBL" id="NGZ44355.1"/>
    </source>
</evidence>
<evidence type="ECO:0000313" key="3">
    <source>
        <dbReference type="Proteomes" id="UP001318301"/>
    </source>
</evidence>
<comment type="caution">
    <text evidence="2">The sequence shown here is derived from an EMBL/GenBank/DDBJ whole genome shotgun (WGS) entry which is preliminary data.</text>
</comment>
<dbReference type="EMBL" id="SEWW01000004">
    <property type="protein sequence ID" value="NGZ44355.1"/>
    <property type="molecule type" value="Genomic_DNA"/>
</dbReference>
<protein>
    <submittedName>
        <fullName evidence="2">Dabb family protein</fullName>
    </submittedName>
</protein>
<proteinExistence type="predicted"/>
<evidence type="ECO:0000259" key="1">
    <source>
        <dbReference type="PROSITE" id="PS51502"/>
    </source>
</evidence>
<dbReference type="PROSITE" id="PS51502">
    <property type="entry name" value="S_R_A_B_BARREL"/>
    <property type="match status" value="1"/>
</dbReference>
<dbReference type="SUPFAM" id="SSF54909">
    <property type="entry name" value="Dimeric alpha+beta barrel"/>
    <property type="match status" value="1"/>
</dbReference>
<dbReference type="InterPro" id="IPR011008">
    <property type="entry name" value="Dimeric_a/b-barrel"/>
</dbReference>
<keyword evidence="3" id="KW-1185">Reference proteome</keyword>